<name>A0A5B7F0A0_PORTR</name>
<accession>A0A5B7F0A0</accession>
<dbReference type="Proteomes" id="UP000324222">
    <property type="component" value="Unassembled WGS sequence"/>
</dbReference>
<comment type="caution">
    <text evidence="1">The sequence shown here is derived from an EMBL/GenBank/DDBJ whole genome shotgun (WGS) entry which is preliminary data.</text>
</comment>
<proteinExistence type="predicted"/>
<dbReference type="EMBL" id="VSRR010004212">
    <property type="protein sequence ID" value="MPC38927.1"/>
    <property type="molecule type" value="Genomic_DNA"/>
</dbReference>
<evidence type="ECO:0000313" key="2">
    <source>
        <dbReference type="Proteomes" id="UP000324222"/>
    </source>
</evidence>
<reference evidence="1 2" key="1">
    <citation type="submission" date="2019-05" db="EMBL/GenBank/DDBJ databases">
        <title>Another draft genome of Portunus trituberculatus and its Hox gene families provides insights of decapod evolution.</title>
        <authorList>
            <person name="Jeong J.-H."/>
            <person name="Song I."/>
            <person name="Kim S."/>
            <person name="Choi T."/>
            <person name="Kim D."/>
            <person name="Ryu S."/>
            <person name="Kim W."/>
        </authorList>
    </citation>
    <scope>NUCLEOTIDE SEQUENCE [LARGE SCALE GENOMIC DNA]</scope>
    <source>
        <tissue evidence="1">Muscle</tissue>
    </source>
</reference>
<sequence length="118" mass="12962">MMMMMMMMMIGVVVVVVVMVVVVGMFFTRLGNHTSALRSCQSISIRVTAPSLRHPLCYYQPISPSGPNVAKEIWTSISLLGRRGSRFASWSRLCSLPRPQYPDASQGESVGCCLAVCT</sequence>
<keyword evidence="2" id="KW-1185">Reference proteome</keyword>
<protein>
    <submittedName>
        <fullName evidence="1">Uncharacterized protein</fullName>
    </submittedName>
</protein>
<dbReference type="AlphaFoldDB" id="A0A5B7F0A0"/>
<gene>
    <name evidence="1" type="ORF">E2C01_032445</name>
</gene>
<evidence type="ECO:0000313" key="1">
    <source>
        <dbReference type="EMBL" id="MPC38927.1"/>
    </source>
</evidence>
<organism evidence="1 2">
    <name type="scientific">Portunus trituberculatus</name>
    <name type="common">Swimming crab</name>
    <name type="synonym">Neptunus trituberculatus</name>
    <dbReference type="NCBI Taxonomy" id="210409"/>
    <lineage>
        <taxon>Eukaryota</taxon>
        <taxon>Metazoa</taxon>
        <taxon>Ecdysozoa</taxon>
        <taxon>Arthropoda</taxon>
        <taxon>Crustacea</taxon>
        <taxon>Multicrustacea</taxon>
        <taxon>Malacostraca</taxon>
        <taxon>Eumalacostraca</taxon>
        <taxon>Eucarida</taxon>
        <taxon>Decapoda</taxon>
        <taxon>Pleocyemata</taxon>
        <taxon>Brachyura</taxon>
        <taxon>Eubrachyura</taxon>
        <taxon>Portunoidea</taxon>
        <taxon>Portunidae</taxon>
        <taxon>Portuninae</taxon>
        <taxon>Portunus</taxon>
    </lineage>
</organism>